<dbReference type="Pfam" id="PF17645">
    <property type="entry name" value="Amdase"/>
    <property type="match status" value="1"/>
</dbReference>
<name>A0A1W6JYU8_9CREN</name>
<dbReference type="GO" id="GO:0016855">
    <property type="term" value="F:racemase and epimerase activity, acting on amino acids and derivatives"/>
    <property type="evidence" value="ECO:0007669"/>
    <property type="project" value="InterPro"/>
</dbReference>
<sequence length="232" mass="26908">MKRIGLIVVDNNGGSEYDFWKMSPKGVGIFTTRMKMRESISPFLHEPKDIEEFKKELYEEASKIADLVDVIVYQRTFGTHKNIQIIRDILSSFNKPYVIAEESAIKIFKELEINKIWIFTPYGLERTLEEVDYFKDNGFDVTGYTYLGLKNGLEYSNVDYRTIFLSLLKSKVSKESEAIYLHCTNIVTYNAIKSLSRTYGIPILSENSASLILALRELELKEEKRKSIQDIR</sequence>
<reference evidence="1 2" key="1">
    <citation type="submission" date="2017-03" db="EMBL/GenBank/DDBJ databases">
        <title>Sulfur activation and transportation mechanism of thermophilic Archaea Acidianus manzaensis YN-25.</title>
        <authorList>
            <person name="Ma Y."/>
            <person name="Yang Y."/>
            <person name="Xia J."/>
        </authorList>
    </citation>
    <scope>NUCLEOTIDE SEQUENCE [LARGE SCALE GENOMIC DNA]</scope>
    <source>
        <strain evidence="1 2">YN-25</strain>
    </source>
</reference>
<gene>
    <name evidence="1" type="ORF">B6F84_04585</name>
</gene>
<protein>
    <recommendedName>
        <fullName evidence="3">Arylmalonate decarboxylase</fullName>
    </recommendedName>
</protein>
<dbReference type="PANTHER" id="PTHR40267">
    <property type="entry name" value="BLR3294 PROTEIN"/>
    <property type="match status" value="1"/>
</dbReference>
<evidence type="ECO:0000313" key="2">
    <source>
        <dbReference type="Proteomes" id="UP000193404"/>
    </source>
</evidence>
<dbReference type="InterPro" id="IPR026286">
    <property type="entry name" value="MaiA/AMDase"/>
</dbReference>
<dbReference type="PANTHER" id="PTHR40267:SF1">
    <property type="entry name" value="BLR3294 PROTEIN"/>
    <property type="match status" value="1"/>
</dbReference>
<dbReference type="OrthoDB" id="377143at2157"/>
<dbReference type="RefSeq" id="WP_148691143.1">
    <property type="nucleotide sequence ID" value="NZ_CP020477.1"/>
</dbReference>
<dbReference type="GeneID" id="41590171"/>
<evidence type="ECO:0000313" key="1">
    <source>
        <dbReference type="EMBL" id="ARM75374.1"/>
    </source>
</evidence>
<keyword evidence="2" id="KW-1185">Reference proteome</keyword>
<dbReference type="InterPro" id="IPR001920">
    <property type="entry name" value="Asp/Glu_race"/>
</dbReference>
<dbReference type="Gene3D" id="3.40.50.1860">
    <property type="match status" value="2"/>
</dbReference>
<evidence type="ECO:0008006" key="3">
    <source>
        <dbReference type="Google" id="ProtNLM"/>
    </source>
</evidence>
<dbReference type="AlphaFoldDB" id="A0A1W6JYU8"/>
<dbReference type="Proteomes" id="UP000193404">
    <property type="component" value="Chromosome"/>
</dbReference>
<dbReference type="EMBL" id="CP020477">
    <property type="protein sequence ID" value="ARM75374.1"/>
    <property type="molecule type" value="Genomic_DNA"/>
</dbReference>
<accession>A0A1W6JYU8</accession>
<dbReference type="KEGG" id="aman:B6F84_04585"/>
<proteinExistence type="predicted"/>
<organism evidence="1 2">
    <name type="scientific">Acidianus manzaensis</name>
    <dbReference type="NCBI Taxonomy" id="282676"/>
    <lineage>
        <taxon>Archaea</taxon>
        <taxon>Thermoproteota</taxon>
        <taxon>Thermoprotei</taxon>
        <taxon>Sulfolobales</taxon>
        <taxon>Sulfolobaceae</taxon>
        <taxon>Acidianus</taxon>
    </lineage>
</organism>
<dbReference type="STRING" id="282676.B6F84_04585"/>